<evidence type="ECO:0000256" key="7">
    <source>
        <dbReference type="SAM" id="Phobius"/>
    </source>
</evidence>
<proteinExistence type="predicted"/>
<evidence type="ECO:0000256" key="5">
    <source>
        <dbReference type="ARBA" id="ARBA00023136"/>
    </source>
</evidence>
<evidence type="ECO:0000256" key="4">
    <source>
        <dbReference type="ARBA" id="ARBA00022989"/>
    </source>
</evidence>
<keyword evidence="5 7" id="KW-0472">Membrane</keyword>
<dbReference type="Pfam" id="PF02534">
    <property type="entry name" value="T4SS-DNA_transf"/>
    <property type="match status" value="1"/>
</dbReference>
<dbReference type="InterPro" id="IPR051539">
    <property type="entry name" value="T4SS-coupling_protein"/>
</dbReference>
<dbReference type="CDD" id="cd01127">
    <property type="entry name" value="TrwB_TraG_TraD_VirD4"/>
    <property type="match status" value="1"/>
</dbReference>
<name>A0ABN7TKF3_9BACL</name>
<feature type="region of interest" description="Disordered" evidence="6">
    <location>
        <begin position="507"/>
        <end position="536"/>
    </location>
</feature>
<dbReference type="NCBIfam" id="NF045973">
    <property type="entry name" value="conju_CD1115"/>
    <property type="match status" value="1"/>
</dbReference>
<evidence type="ECO:0000256" key="2">
    <source>
        <dbReference type="ARBA" id="ARBA00022475"/>
    </source>
</evidence>
<dbReference type="PANTHER" id="PTHR37937">
    <property type="entry name" value="CONJUGATIVE TRANSFER: DNA TRANSPORT"/>
    <property type="match status" value="1"/>
</dbReference>
<comment type="subcellular location">
    <subcellularLocation>
        <location evidence="1">Cell membrane</location>
        <topology evidence="1">Multi-pass membrane protein</topology>
    </subcellularLocation>
</comment>
<accession>A0ABN7TKF3</accession>
<evidence type="ECO:0000256" key="3">
    <source>
        <dbReference type="ARBA" id="ARBA00022692"/>
    </source>
</evidence>
<evidence type="ECO:0000256" key="6">
    <source>
        <dbReference type="SAM" id="MobiDB-lite"/>
    </source>
</evidence>
<reference evidence="8 9" key="1">
    <citation type="submission" date="2021-06" db="EMBL/GenBank/DDBJ databases">
        <authorList>
            <person name="Criscuolo A."/>
        </authorList>
    </citation>
    <scope>NUCLEOTIDE SEQUENCE [LARGE SCALE GENOMIC DNA]</scope>
    <source>
        <strain evidence="9">CIP 111802</strain>
    </source>
</reference>
<dbReference type="RefSeq" id="WP_218099361.1">
    <property type="nucleotide sequence ID" value="NZ_CAJVCE010000007.1"/>
</dbReference>
<evidence type="ECO:0000313" key="9">
    <source>
        <dbReference type="Proteomes" id="UP000730618"/>
    </source>
</evidence>
<feature type="transmembrane region" description="Helical" evidence="7">
    <location>
        <begin position="12"/>
        <end position="34"/>
    </location>
</feature>
<dbReference type="EMBL" id="CAJVCE010000007">
    <property type="protein sequence ID" value="CAG7643596.1"/>
    <property type="molecule type" value="Genomic_DNA"/>
</dbReference>
<evidence type="ECO:0008006" key="10">
    <source>
        <dbReference type="Google" id="ProtNLM"/>
    </source>
</evidence>
<evidence type="ECO:0000256" key="1">
    <source>
        <dbReference type="ARBA" id="ARBA00004651"/>
    </source>
</evidence>
<keyword evidence="3 7" id="KW-0812">Transmembrane</keyword>
<dbReference type="InterPro" id="IPR003688">
    <property type="entry name" value="TraG/VirD4"/>
</dbReference>
<dbReference type="PANTHER" id="PTHR37937:SF1">
    <property type="entry name" value="CONJUGATIVE TRANSFER: DNA TRANSPORT"/>
    <property type="match status" value="1"/>
</dbReference>
<dbReference type="Proteomes" id="UP000730618">
    <property type="component" value="Unassembled WGS sequence"/>
</dbReference>
<keyword evidence="2" id="KW-1003">Cell membrane</keyword>
<sequence length="609" mass="69107">MQQETRKRMAGSILLGLTVAVAAEWIVITALASMSKPAEERDFERITQSVWHPLELLKEARLHPSFWESQWLPLCLWLLAALAVFIRFGKVKTFQEASRYGAYGTAKWAETGEVFNDRTFVRKTWNKRFSAAADKPQHAGKHPNLNNPGGLLFGMLQGKPLILPEETTIPNRNVFGVGGPGSGKTQSYILTNIIHERNRSIVVTDPKGEIYESTAAVKREQGYEVRLVNFKEMDVSDRYNPIDYIERETDAEQIATALFLNSQSGDKKMDFWGKAEIALLTTLLLYVKYECGPAANMDMVRYILTTYGRTPEDMDLFFGSLESDHPASMAYQVVRMAEDKVRSSIFISLAVTLSKWNSKSVQAFTAVSDFKLDDIGDRKMIVYVILPVADSTWEMLTSNFFTQLFQQLYRLADRHFNRLPRPVNIMLDEFPNIGKIPNYEELLATCRSYGISCSTIVQSVGQLIDKYSKEKAEAIIGNHSLRFLLGAGDHLTAKTFSELLGDTTIQTDSRSVTKSRKSDGSDSSSQSYTKRPLMTPDEIMRMPREEGLLLVSGMNPIRIRKAFQFEFFRGVLHDRDSRLRYLEVSGRSRQPYIPPYARIAIDYEETTGK</sequence>
<gene>
    <name evidence="8" type="ORF">PAECIP111802_03053</name>
</gene>
<protein>
    <recommendedName>
        <fullName evidence="10">Type IV secretory system conjugative DNA transfer family protein</fullName>
    </recommendedName>
</protein>
<keyword evidence="4 7" id="KW-1133">Transmembrane helix</keyword>
<comment type="caution">
    <text evidence="8">The sequence shown here is derived from an EMBL/GenBank/DDBJ whole genome shotgun (WGS) entry which is preliminary data.</text>
</comment>
<organism evidence="8 9">
    <name type="scientific">Paenibacillus allorhizosphaerae</name>
    <dbReference type="NCBI Taxonomy" id="2849866"/>
    <lineage>
        <taxon>Bacteria</taxon>
        <taxon>Bacillati</taxon>
        <taxon>Bacillota</taxon>
        <taxon>Bacilli</taxon>
        <taxon>Bacillales</taxon>
        <taxon>Paenibacillaceae</taxon>
        <taxon>Paenibacillus</taxon>
    </lineage>
</organism>
<keyword evidence="9" id="KW-1185">Reference proteome</keyword>
<evidence type="ECO:0000313" key="8">
    <source>
        <dbReference type="EMBL" id="CAG7643596.1"/>
    </source>
</evidence>